<dbReference type="PANTHER" id="PTHR12442:SF5">
    <property type="entry name" value="DYNEIN AXONEMAL INTERMEDIATE CHAIN 3"/>
    <property type="match status" value="1"/>
</dbReference>
<dbReference type="InterPro" id="IPR036322">
    <property type="entry name" value="WD40_repeat_dom_sf"/>
</dbReference>
<keyword evidence="1" id="KW-0963">Cytoplasm</keyword>
<evidence type="ECO:0000313" key="4">
    <source>
        <dbReference type="EMBL" id="KAF8822309.1"/>
    </source>
</evidence>
<evidence type="ECO:0000313" key="5">
    <source>
        <dbReference type="Proteomes" id="UP000823046"/>
    </source>
</evidence>
<comment type="caution">
    <text evidence="4">The sequence shown here is derived from an EMBL/GenBank/DDBJ whole genome shotgun (WGS) entry which is preliminary data.</text>
</comment>
<organism evidence="4 5">
    <name type="scientific">Cardiosporidium cionae</name>
    <dbReference type="NCBI Taxonomy" id="476202"/>
    <lineage>
        <taxon>Eukaryota</taxon>
        <taxon>Sar</taxon>
        <taxon>Alveolata</taxon>
        <taxon>Apicomplexa</taxon>
        <taxon>Aconoidasida</taxon>
        <taxon>Nephromycida</taxon>
        <taxon>Cardiosporidium</taxon>
    </lineage>
</organism>
<name>A0ABQ7JE81_9APIC</name>
<dbReference type="Proteomes" id="UP000823046">
    <property type="component" value="Unassembled WGS sequence"/>
</dbReference>
<keyword evidence="5" id="KW-1185">Reference proteome</keyword>
<proteinExistence type="predicted"/>
<evidence type="ECO:0000256" key="1">
    <source>
        <dbReference type="ARBA" id="ARBA00022490"/>
    </source>
</evidence>
<evidence type="ECO:0000256" key="2">
    <source>
        <dbReference type="ARBA" id="ARBA00022574"/>
    </source>
</evidence>
<dbReference type="SUPFAM" id="SSF50978">
    <property type="entry name" value="WD40 repeat-like"/>
    <property type="match status" value="1"/>
</dbReference>
<protein>
    <submittedName>
        <fullName evidence="4">WD domain, G-beta repeat-containing protein</fullName>
    </submittedName>
</protein>
<dbReference type="InterPro" id="IPR050687">
    <property type="entry name" value="Dynein_IC"/>
</dbReference>
<evidence type="ECO:0000256" key="3">
    <source>
        <dbReference type="ARBA" id="ARBA00022737"/>
    </source>
</evidence>
<keyword evidence="3" id="KW-0677">Repeat</keyword>
<gene>
    <name evidence="4" type="ORF">IE077_004608</name>
</gene>
<sequence length="271" mass="31025">MALDDGELQSGEWPFQRARPLSNHYNVDKLNGEVLSVQQSPFYEEKFMTITDFSFQIWEDDRINPIFSAPISFVFYTSGCWSYSRPGVVYIGKVDGVLEVWSIHEQSYHAIKTYQLASVPIVCINTFCWAADSASDNPDDSLELGNNSATIPTRNCGENIKWNRKEEFEEFLAVGDCSGSIHIHKLPLYLKTMAQNEVKLVASFFEKEGHKIQQWNDRQIAIQNAAAAGLTTHESNDEKEYEQDLSQHGVAVEEEYQALEKRYLEELRLHN</sequence>
<accession>A0ABQ7JE81</accession>
<reference evidence="4 5" key="1">
    <citation type="journal article" date="2020" name="bioRxiv">
        <title>Metabolic contributions of an alphaproteobacterial endosymbiont in the apicomplexan Cardiosporidium cionae.</title>
        <authorList>
            <person name="Hunter E.S."/>
            <person name="Paight C.J."/>
            <person name="Lane C.E."/>
        </authorList>
    </citation>
    <scope>NUCLEOTIDE SEQUENCE [LARGE SCALE GENOMIC DNA]</scope>
    <source>
        <strain evidence="4">ESH_2018</strain>
    </source>
</reference>
<keyword evidence="2" id="KW-0853">WD repeat</keyword>
<dbReference type="PANTHER" id="PTHR12442">
    <property type="entry name" value="DYNEIN INTERMEDIATE CHAIN"/>
    <property type="match status" value="1"/>
</dbReference>
<dbReference type="EMBL" id="JADAQX010000065">
    <property type="protein sequence ID" value="KAF8822309.1"/>
    <property type="molecule type" value="Genomic_DNA"/>
</dbReference>